<feature type="compositionally biased region" description="Polar residues" evidence="1">
    <location>
        <begin position="21"/>
        <end position="32"/>
    </location>
</feature>
<feature type="region of interest" description="Disordered" evidence="1">
    <location>
        <begin position="1"/>
        <end position="204"/>
    </location>
</feature>
<reference evidence="2" key="2">
    <citation type="journal article" date="2023" name="IMA Fungus">
        <title>Comparative genomic study of the Penicillium genus elucidates a diverse pangenome and 15 lateral gene transfer events.</title>
        <authorList>
            <person name="Petersen C."/>
            <person name="Sorensen T."/>
            <person name="Nielsen M.R."/>
            <person name="Sondergaard T.E."/>
            <person name="Sorensen J.L."/>
            <person name="Fitzpatrick D.A."/>
            <person name="Frisvad J.C."/>
            <person name="Nielsen K.L."/>
        </authorList>
    </citation>
    <scope>NUCLEOTIDE SEQUENCE</scope>
    <source>
        <strain evidence="2">IBT 19713</strain>
    </source>
</reference>
<protein>
    <submittedName>
        <fullName evidence="2">Uncharacterized protein</fullName>
    </submittedName>
</protein>
<feature type="compositionally biased region" description="Basic and acidic residues" evidence="1">
    <location>
        <begin position="103"/>
        <end position="122"/>
    </location>
</feature>
<evidence type="ECO:0000313" key="2">
    <source>
        <dbReference type="EMBL" id="KAJ5233095.1"/>
    </source>
</evidence>
<comment type="caution">
    <text evidence="2">The sequence shown here is derived from an EMBL/GenBank/DDBJ whole genome shotgun (WGS) entry which is preliminary data.</text>
</comment>
<sequence length="204" mass="22317">MEPSNSVNRAEQPPKQAAYAQASNPVSQTPQEQRAPASKTRQTGDALSSAAYRSADSRPANDEALSQLGEQHRQQELQKQNTPDVDLEYGVEQQPTEGYIADSVERKGEGIERAKVGAHADRVGSGARPGHPGFGEQRDLAANMDGKRAEHDRILDEKTGDRASPAQYDVVQREALRRRKEREDEVNVEGAVQDATGDPVVSYE</sequence>
<evidence type="ECO:0000313" key="3">
    <source>
        <dbReference type="Proteomes" id="UP001150941"/>
    </source>
</evidence>
<dbReference type="RefSeq" id="XP_058331087.1">
    <property type="nucleotide sequence ID" value="XM_058475347.1"/>
</dbReference>
<dbReference type="OrthoDB" id="4509376at2759"/>
<gene>
    <name evidence="2" type="ORF">N7468_006051</name>
</gene>
<dbReference type="AlphaFoldDB" id="A0A9W9TNJ7"/>
<reference evidence="2" key="1">
    <citation type="submission" date="2022-11" db="EMBL/GenBank/DDBJ databases">
        <authorList>
            <person name="Petersen C."/>
        </authorList>
    </citation>
    <scope>NUCLEOTIDE SEQUENCE</scope>
    <source>
        <strain evidence="2">IBT 19713</strain>
    </source>
</reference>
<dbReference type="EMBL" id="JAPQKS010000004">
    <property type="protein sequence ID" value="KAJ5233095.1"/>
    <property type="molecule type" value="Genomic_DNA"/>
</dbReference>
<organism evidence="2 3">
    <name type="scientific">Penicillium chermesinum</name>
    <dbReference type="NCBI Taxonomy" id="63820"/>
    <lineage>
        <taxon>Eukaryota</taxon>
        <taxon>Fungi</taxon>
        <taxon>Dikarya</taxon>
        <taxon>Ascomycota</taxon>
        <taxon>Pezizomycotina</taxon>
        <taxon>Eurotiomycetes</taxon>
        <taxon>Eurotiomycetidae</taxon>
        <taxon>Eurotiales</taxon>
        <taxon>Aspergillaceae</taxon>
        <taxon>Penicillium</taxon>
    </lineage>
</organism>
<accession>A0A9W9TNJ7</accession>
<proteinExistence type="predicted"/>
<name>A0A9W9TNJ7_9EURO</name>
<evidence type="ECO:0000256" key="1">
    <source>
        <dbReference type="SAM" id="MobiDB-lite"/>
    </source>
</evidence>
<keyword evidence="3" id="KW-1185">Reference proteome</keyword>
<dbReference type="Proteomes" id="UP001150941">
    <property type="component" value="Unassembled WGS sequence"/>
</dbReference>
<feature type="compositionally biased region" description="Basic and acidic residues" evidence="1">
    <location>
        <begin position="171"/>
        <end position="185"/>
    </location>
</feature>
<dbReference type="GeneID" id="83202650"/>
<feature type="compositionally biased region" description="Basic and acidic residues" evidence="1">
    <location>
        <begin position="145"/>
        <end position="161"/>
    </location>
</feature>